<dbReference type="Proteomes" id="UP000009084">
    <property type="component" value="Unassembled WGS sequence"/>
</dbReference>
<comment type="caution">
    <text evidence="3">The sequence shown here is derived from an EMBL/GenBank/DDBJ whole genome shotgun (WGS) entry which is preliminary data.</text>
</comment>
<feature type="coiled-coil region" evidence="1">
    <location>
        <begin position="165"/>
        <end position="275"/>
    </location>
</feature>
<dbReference type="HOGENOM" id="CLU_030963_0_0_1"/>
<sequence>MKTTAMQRDYKHLVRSTLVISQFSKRKGRTVSKTQSIIDNAIARFSRRYSTYKDTVSWFEHVISSVKGEGRDLSQSNNVFHRQMPSGSRVAPAARSELYSKDAQIVIEEQFQTVMDSFQRLFGIFSVVNKSVYYRDLLHLEQVMGAELDKETHLRNLTNAVSAVSQTKDEEIRKLAEENERLKTEHETFEENKKTFKAEKEEFEKKCRDMEKNYKSREEELEERFKNKYKTAEELLKKRVEREKKAVEEKVESELEELKFSNAELKMKLETKMSESELKIESHEIFGRFSDRIAKIADDHFGKSPPEDHINIMQLLGQQHRLSEVSEIFNYASSSETEVAANLRKCAIRHFIASQVAKVLMNSPFSPRTSDGHRDNKGLQAIHDSSKLNNHQRMLWRMITLRAIDSRAGFTAWAKELSAEAMEKIQCLVENKQHSKIKRELASLFEFTLDVWDVTMRDGRNLVINTHPPSKNNGTWKFIDNPLPFSNGNGSTTATAVPRVVKPESFAIFPRITGEFEEEGKNEDMKEEILHPGIGLFSDSPVFELGLREFRELKREVNNSHKRHASISSPIIAEPQQLSLDTGAGRPRNGST</sequence>
<organism evidence="3 4">
    <name type="scientific">Coccidioides posadasii (strain C735)</name>
    <name type="common">Valley fever fungus</name>
    <dbReference type="NCBI Taxonomy" id="222929"/>
    <lineage>
        <taxon>Eukaryota</taxon>
        <taxon>Fungi</taxon>
        <taxon>Dikarya</taxon>
        <taxon>Ascomycota</taxon>
        <taxon>Pezizomycotina</taxon>
        <taxon>Eurotiomycetes</taxon>
        <taxon>Eurotiomycetidae</taxon>
        <taxon>Onygenales</taxon>
        <taxon>Onygenaceae</taxon>
        <taxon>Coccidioides</taxon>
    </lineage>
</organism>
<evidence type="ECO:0000313" key="4">
    <source>
        <dbReference type="Proteomes" id="UP000009084"/>
    </source>
</evidence>
<keyword evidence="1" id="KW-0175">Coiled coil</keyword>
<dbReference type="OrthoDB" id="4187708at2759"/>
<dbReference type="VEuPathDB" id="FungiDB:CPC735_033780"/>
<accession>C5P5Q2</accession>
<gene>
    <name evidence="3" type="ORF">CPC735_033780</name>
</gene>
<protein>
    <submittedName>
        <fullName evidence="3">Uncharacterized protein</fullName>
    </submittedName>
</protein>
<dbReference type="AlphaFoldDB" id="C5P5Q2"/>
<proteinExistence type="predicted"/>
<evidence type="ECO:0000256" key="1">
    <source>
        <dbReference type="SAM" id="Coils"/>
    </source>
</evidence>
<dbReference type="EMBL" id="ACFW01000025">
    <property type="protein sequence ID" value="EER28042.1"/>
    <property type="molecule type" value="Genomic_DNA"/>
</dbReference>
<evidence type="ECO:0000256" key="2">
    <source>
        <dbReference type="SAM" id="MobiDB-lite"/>
    </source>
</evidence>
<reference evidence="3 4" key="1">
    <citation type="journal article" date="2009" name="Genome Res.">
        <title>Comparative genomic analyses of the human fungal pathogens Coccidioides and their relatives.</title>
        <authorList>
            <person name="Sharpton T.J."/>
            <person name="Stajich J.E."/>
            <person name="Rounsley S.D."/>
            <person name="Gardner M.J."/>
            <person name="Wortman J.R."/>
            <person name="Jordar V.S."/>
            <person name="Maiti R."/>
            <person name="Kodira C.D."/>
            <person name="Neafsey D.E."/>
            <person name="Zeng Q."/>
            <person name="Hung C.-Y."/>
            <person name="McMahan C."/>
            <person name="Muszewska A."/>
            <person name="Grynberg M."/>
            <person name="Mandel M.A."/>
            <person name="Kellner E.M."/>
            <person name="Barker B.M."/>
            <person name="Galgiani J.N."/>
            <person name="Orbach M.J."/>
            <person name="Kirkland T.N."/>
            <person name="Cole G.T."/>
            <person name="Henn M.R."/>
            <person name="Birren B.W."/>
            <person name="Taylor J.W."/>
        </authorList>
    </citation>
    <scope>NUCLEOTIDE SEQUENCE [LARGE SCALE GENOMIC DNA]</scope>
    <source>
        <strain evidence="4">C735</strain>
    </source>
</reference>
<name>C5P5Q2_COCP7</name>
<evidence type="ECO:0000313" key="3">
    <source>
        <dbReference type="EMBL" id="EER28042.1"/>
    </source>
</evidence>
<feature type="region of interest" description="Disordered" evidence="2">
    <location>
        <begin position="558"/>
        <end position="592"/>
    </location>
</feature>